<feature type="region of interest" description="Disordered" evidence="1">
    <location>
        <begin position="444"/>
        <end position="464"/>
    </location>
</feature>
<feature type="region of interest" description="Disordered" evidence="1">
    <location>
        <begin position="21"/>
        <end position="85"/>
    </location>
</feature>
<dbReference type="GO" id="GO:2001069">
    <property type="term" value="F:glycogen binding"/>
    <property type="evidence" value="ECO:0007669"/>
    <property type="project" value="TreeGrafter"/>
</dbReference>
<evidence type="ECO:0000256" key="1">
    <source>
        <dbReference type="SAM" id="MobiDB-lite"/>
    </source>
</evidence>
<feature type="compositionally biased region" description="Polar residues" evidence="1">
    <location>
        <begin position="579"/>
        <end position="590"/>
    </location>
</feature>
<dbReference type="GO" id="GO:0008157">
    <property type="term" value="F:protein phosphatase 1 binding"/>
    <property type="evidence" value="ECO:0007669"/>
    <property type="project" value="TreeGrafter"/>
</dbReference>
<protein>
    <submittedName>
        <fullName evidence="3">CAZyme family CBM21</fullName>
    </submittedName>
</protein>
<feature type="domain" description="CBM21" evidence="2">
    <location>
        <begin position="293"/>
        <end position="403"/>
    </location>
</feature>
<feature type="compositionally biased region" description="Low complexity" evidence="1">
    <location>
        <begin position="672"/>
        <end position="707"/>
    </location>
</feature>
<feature type="compositionally biased region" description="Low complexity" evidence="1">
    <location>
        <begin position="196"/>
        <end position="205"/>
    </location>
</feature>
<dbReference type="PANTHER" id="PTHR12307:SF36">
    <property type="entry name" value="GLYCOGEN-BINDING SUBUNIT 76A"/>
    <property type="match status" value="1"/>
</dbReference>
<feature type="compositionally biased region" description="Basic and acidic residues" evidence="1">
    <location>
        <begin position="444"/>
        <end position="458"/>
    </location>
</feature>
<dbReference type="GO" id="GO:0005979">
    <property type="term" value="P:regulation of glycogen biosynthetic process"/>
    <property type="evidence" value="ECO:0007669"/>
    <property type="project" value="TreeGrafter"/>
</dbReference>
<feature type="region of interest" description="Disordered" evidence="1">
    <location>
        <begin position="191"/>
        <end position="227"/>
    </location>
</feature>
<feature type="compositionally biased region" description="Polar residues" evidence="1">
    <location>
        <begin position="484"/>
        <end position="503"/>
    </location>
</feature>
<dbReference type="InterPro" id="IPR005036">
    <property type="entry name" value="CBM21_dom"/>
</dbReference>
<dbReference type="Gene3D" id="2.60.40.2440">
    <property type="entry name" value="Carbohydrate binding type-21 domain"/>
    <property type="match status" value="1"/>
</dbReference>
<proteinExistence type="predicted"/>
<dbReference type="PANTHER" id="PTHR12307">
    <property type="entry name" value="PROTEIN PHOSPHATASE 1 REGULATORY SUBUNIT"/>
    <property type="match status" value="1"/>
</dbReference>
<feature type="region of interest" description="Disordered" evidence="1">
    <location>
        <begin position="776"/>
        <end position="801"/>
    </location>
</feature>
<dbReference type="EMBL" id="JABXXO010000005">
    <property type="protein sequence ID" value="KAF7777628.1"/>
    <property type="molecule type" value="Genomic_DNA"/>
</dbReference>
<sequence>MSATITVRHLPKVAPLDIHHSRNSNLAGAPLPMIPRRMTRSRSLPVSSKPSSQPTSYDYEAQYAVDSDSSSSSTSESSRLFSRRRRVGGVRMGALNLPEATQPLSQADQSQMISQSQVVQAKTGDKANTNDQSQRPLVYAPGMLRFSLEVMRSHMLAGPQTYRHNRSVSLNGSQSAQFVDEASRVIIRKKSGQPVKSSLKSSRSSTRGNLSVVTVGSSSKSEPPTPKVVHFDTKLEHVKHFIAEQKPLAVSRDGSPTDDTSGTDSDFPFTYGDGSGACRNRKRLIMRHINGTPKPNSCADVALEDYYLNFDGTSILGKIRVRNIAYCKTVAIRFTFDSWQTTSEVVGRYVESINSQFDRFSFSIRLNDLLARIEGKTFMMAIRYSANGQDFWDNNNHKDYVAAFTKAKTVPESRRSDDDDASDVENLRSRLEVVLQAKARDDVSRSLPKKALDSRKADPPTLNSGVALSSRYDFEISLRNPRTWNPSDVPLSTSPPQCTQPSLSRVRRSTVPPPSSIPWPEKMSSLKRLETLPGPLSSEESVPLGSPRDIREDRHFPAHPFPLKRDEDESSVRSRNHQRSYLENGLTSRNDGFPRKPAFEAGMPESKSLELRQLPGHSTAHISSRCSSFPPLNISGSPLSCSPHSEFELPVSISDGAPRDLSQRSGLNMGESSGDSDLSTPSLSTPTSSRSPTPSPTLRKSSLPPLSENILYPDNPQPVSPGAHYKQFLNKFCFFTGSSDAIPELTTAEKLPPDGRMLTSHIGGLNASYPTGNVDDLATLQSDSSAPTPTVSTSRSATSVS</sequence>
<feature type="compositionally biased region" description="Basic and acidic residues" evidence="1">
    <location>
        <begin position="563"/>
        <end position="572"/>
    </location>
</feature>
<feature type="compositionally biased region" description="Polar residues" evidence="1">
    <location>
        <begin position="206"/>
        <end position="222"/>
    </location>
</feature>
<dbReference type="AlphaFoldDB" id="A0A8H7F578"/>
<dbReference type="InterPro" id="IPR050782">
    <property type="entry name" value="PP1_regulatory_subunit_3"/>
</dbReference>
<gene>
    <name evidence="3" type="ORF">Agabi119p4_3700</name>
</gene>
<feature type="region of interest" description="Disordered" evidence="1">
    <location>
        <begin position="484"/>
        <end position="601"/>
    </location>
</feature>
<feature type="region of interest" description="Disordered" evidence="1">
    <location>
        <begin position="651"/>
        <end position="718"/>
    </location>
</feature>
<dbReference type="Proteomes" id="UP000629468">
    <property type="component" value="Unassembled WGS sequence"/>
</dbReference>
<feature type="compositionally biased region" description="Low complexity" evidence="1">
    <location>
        <begin position="253"/>
        <end position="266"/>
    </location>
</feature>
<evidence type="ECO:0000259" key="2">
    <source>
        <dbReference type="PROSITE" id="PS51159"/>
    </source>
</evidence>
<feature type="region of interest" description="Disordered" evidence="1">
    <location>
        <begin position="247"/>
        <end position="266"/>
    </location>
</feature>
<dbReference type="PROSITE" id="PS51159">
    <property type="entry name" value="CBM21"/>
    <property type="match status" value="1"/>
</dbReference>
<accession>A0A8H7F578</accession>
<organism evidence="3 4">
    <name type="scientific">Agaricus bisporus var. burnettii</name>
    <dbReference type="NCBI Taxonomy" id="192524"/>
    <lineage>
        <taxon>Eukaryota</taxon>
        <taxon>Fungi</taxon>
        <taxon>Dikarya</taxon>
        <taxon>Basidiomycota</taxon>
        <taxon>Agaricomycotina</taxon>
        <taxon>Agaricomycetes</taxon>
        <taxon>Agaricomycetidae</taxon>
        <taxon>Agaricales</taxon>
        <taxon>Agaricineae</taxon>
        <taxon>Agaricaceae</taxon>
        <taxon>Agaricus</taxon>
    </lineage>
</organism>
<name>A0A8H7F578_AGABI</name>
<dbReference type="GO" id="GO:0000164">
    <property type="term" value="C:protein phosphatase type 1 complex"/>
    <property type="evidence" value="ECO:0007669"/>
    <property type="project" value="TreeGrafter"/>
</dbReference>
<feature type="compositionally biased region" description="Low complexity" evidence="1">
    <location>
        <begin position="67"/>
        <end position="80"/>
    </location>
</feature>
<dbReference type="InterPro" id="IPR038175">
    <property type="entry name" value="CBM21_dom_sf"/>
</dbReference>
<feature type="compositionally biased region" description="Low complexity" evidence="1">
    <location>
        <begin position="782"/>
        <end position="801"/>
    </location>
</feature>
<dbReference type="Pfam" id="PF03370">
    <property type="entry name" value="CBM_21"/>
    <property type="match status" value="1"/>
</dbReference>
<comment type="caution">
    <text evidence="3">The sequence shown here is derived from an EMBL/GenBank/DDBJ whole genome shotgun (WGS) entry which is preliminary data.</text>
</comment>
<evidence type="ECO:0000313" key="3">
    <source>
        <dbReference type="EMBL" id="KAF7777628.1"/>
    </source>
</evidence>
<reference evidence="3 4" key="1">
    <citation type="journal article" name="Sci. Rep.">
        <title>Telomere-to-telomere assembled and centromere annotated genomes of the two main subspecies of the button mushroom Agaricus bisporus reveal especially polymorphic chromosome ends.</title>
        <authorList>
            <person name="Sonnenberg A.S.M."/>
            <person name="Sedaghat-Telgerd N."/>
            <person name="Lavrijssen B."/>
            <person name="Ohm R.A."/>
            <person name="Hendrickx P.M."/>
            <person name="Scholtmeijer K."/>
            <person name="Baars J.J.P."/>
            <person name="van Peer A."/>
        </authorList>
    </citation>
    <scope>NUCLEOTIDE SEQUENCE [LARGE SCALE GENOMIC DNA]</scope>
    <source>
        <strain evidence="3 4">H119_p4</strain>
    </source>
</reference>
<evidence type="ECO:0000313" key="4">
    <source>
        <dbReference type="Proteomes" id="UP000629468"/>
    </source>
</evidence>
<feature type="compositionally biased region" description="Low complexity" evidence="1">
    <location>
        <begin position="41"/>
        <end position="54"/>
    </location>
</feature>